<keyword evidence="3" id="KW-1185">Reference proteome</keyword>
<feature type="domain" description="ATPase AAA-type core" evidence="1">
    <location>
        <begin position="437"/>
        <end position="572"/>
    </location>
</feature>
<dbReference type="InterPro" id="IPR003959">
    <property type="entry name" value="ATPase_AAA_core"/>
</dbReference>
<comment type="caution">
    <text evidence="2">The sequence shown here is derived from an EMBL/GenBank/DDBJ whole genome shotgun (WGS) entry which is preliminary data.</text>
</comment>
<dbReference type="Proteomes" id="UP001303899">
    <property type="component" value="Unassembled WGS sequence"/>
</dbReference>
<dbReference type="Pfam" id="PF13304">
    <property type="entry name" value="AAA_21"/>
    <property type="match status" value="1"/>
</dbReference>
<dbReference type="PANTHER" id="PTHR32182">
    <property type="entry name" value="DNA REPLICATION AND REPAIR PROTEIN RECF"/>
    <property type="match status" value="1"/>
</dbReference>
<dbReference type="EMBL" id="JAYGIL010000030">
    <property type="protein sequence ID" value="MEA5405146.1"/>
    <property type="molecule type" value="Genomic_DNA"/>
</dbReference>
<evidence type="ECO:0000313" key="2">
    <source>
        <dbReference type="EMBL" id="MEA5405146.1"/>
    </source>
</evidence>
<proteinExistence type="predicted"/>
<protein>
    <submittedName>
        <fullName evidence="2">AAA family ATPase</fullName>
    </submittedName>
</protein>
<gene>
    <name evidence="2" type="ORF">VB776_19580</name>
</gene>
<dbReference type="Gene3D" id="3.40.50.300">
    <property type="entry name" value="P-loop containing nucleotide triphosphate hydrolases"/>
    <property type="match status" value="1"/>
</dbReference>
<sequence>MSGSGFKLIAIRPLKGCSPQYRKVLKEGEVYQFYNDYEFKFDDEKKSIAEREVVEINYKSLVPSNFYCINNDLNVNISAIVGKNGSGKSSLFELLYLSLYLISIEKKIIVTNLEWLNKQLEEGKIDENKIREKENRIKLIYQQLKVEIYFTVDESIYCLKICKGNQPNDKEFKSKKINVINLDDIINHDFEKLFYTIAINYSIYSLLPDYSGDWLVDVFHKNDGYQTPLVINPFREEDGSINIKGEIHLAQTRLICNLIDESFTVKEILKDKKVSEIIFEINDIKIPLLFNYYSLIEIVDRLINRLNVTRDSLFNKIYFAILKIKNEKVDFNKNNIPHFDLILNYTIGKVIKIAHQYKEFEKYKDSDKFRANGQNAGEFPSIKDFDEYLDALSYNNSHITLKLKQILNTVRYNLLRNDDEFKWEHNRFKISTDGFTYRIKTALNDEKNKVKKVNIIEYIPAAFFKPRISIYNEKNESGNGNFEHLSSGELQLIHTTQSIYYHILNLNSVKKNDDVTIKYNSINILLDEVELYFHPEFQRTFIQELLRGLSNLNISIKNINIIFSTHSPFILSDIPKNNILRIDKGDFSNFKENEETLGGNIHQQLTNSFFMDNTIGEFILSKVEQIIKFYQKVISASEEKYQTLFIEYEQKKTSFNYIAENFGEDYIQGILKNHIAIIEEKLGVSETIDKKIKDLELQIESLKSLKNDKN</sequence>
<reference evidence="2 3" key="1">
    <citation type="submission" date="2023-12" db="EMBL/GenBank/DDBJ databases">
        <title>Novel species of the genus Arcicella isolated from rivers.</title>
        <authorList>
            <person name="Lu H."/>
        </authorList>
    </citation>
    <scope>NUCLEOTIDE SEQUENCE [LARGE SCALE GENOMIC DNA]</scope>
    <source>
        <strain evidence="2 3">DC2W</strain>
    </source>
</reference>
<dbReference type="InterPro" id="IPR027417">
    <property type="entry name" value="P-loop_NTPase"/>
</dbReference>
<name>A0ABU5S9U0_9BACT</name>
<dbReference type="SUPFAM" id="SSF52540">
    <property type="entry name" value="P-loop containing nucleoside triphosphate hydrolases"/>
    <property type="match status" value="1"/>
</dbReference>
<evidence type="ECO:0000313" key="3">
    <source>
        <dbReference type="Proteomes" id="UP001303899"/>
    </source>
</evidence>
<organism evidence="2 3">
    <name type="scientific">Arcicella gelida</name>
    <dbReference type="NCBI Taxonomy" id="2984195"/>
    <lineage>
        <taxon>Bacteria</taxon>
        <taxon>Pseudomonadati</taxon>
        <taxon>Bacteroidota</taxon>
        <taxon>Cytophagia</taxon>
        <taxon>Cytophagales</taxon>
        <taxon>Flectobacillaceae</taxon>
        <taxon>Arcicella</taxon>
    </lineage>
</organism>
<accession>A0ABU5S9U0</accession>
<dbReference type="PANTHER" id="PTHR32182:SF23">
    <property type="entry name" value="ATP BINDING PROTEIN"/>
    <property type="match status" value="1"/>
</dbReference>
<dbReference type="RefSeq" id="WP_323698563.1">
    <property type="nucleotide sequence ID" value="NZ_JAYGIL010000030.1"/>
</dbReference>
<evidence type="ECO:0000259" key="1">
    <source>
        <dbReference type="Pfam" id="PF13304"/>
    </source>
</evidence>